<dbReference type="Gene3D" id="1.10.150.390">
    <property type="match status" value="1"/>
</dbReference>
<dbReference type="InterPro" id="IPR007066">
    <property type="entry name" value="RNA_pol_Rpb1_3"/>
</dbReference>
<proteinExistence type="inferred from homology"/>
<dbReference type="GO" id="GO:0003899">
    <property type="term" value="F:DNA-directed RNA polymerase activity"/>
    <property type="evidence" value="ECO:0007669"/>
    <property type="project" value="UniProtKB-EC"/>
</dbReference>
<evidence type="ECO:0000256" key="5">
    <source>
        <dbReference type="ARBA" id="ARBA00022695"/>
    </source>
</evidence>
<evidence type="ECO:0000313" key="8">
    <source>
        <dbReference type="EMBL" id="QHT21215.1"/>
    </source>
</evidence>
<dbReference type="SMART" id="SM00663">
    <property type="entry name" value="RPOLA_N"/>
    <property type="match status" value="1"/>
</dbReference>
<keyword evidence="4" id="KW-0808">Transferase</keyword>
<evidence type="ECO:0000256" key="2">
    <source>
        <dbReference type="ARBA" id="ARBA00012418"/>
    </source>
</evidence>
<dbReference type="Gene3D" id="3.30.1490.180">
    <property type="entry name" value="RNA polymerase ii"/>
    <property type="match status" value="1"/>
</dbReference>
<dbReference type="EMBL" id="MN739688">
    <property type="protein sequence ID" value="QHT21215.1"/>
    <property type="molecule type" value="Genomic_DNA"/>
</dbReference>
<evidence type="ECO:0000256" key="1">
    <source>
        <dbReference type="ARBA" id="ARBA00006460"/>
    </source>
</evidence>
<dbReference type="InterPro" id="IPR038120">
    <property type="entry name" value="Rpb1_funnel_sf"/>
</dbReference>
<keyword evidence="6" id="KW-0804">Transcription</keyword>
<dbReference type="Pfam" id="PF00623">
    <property type="entry name" value="RNA_pol_Rpb1_2"/>
    <property type="match status" value="1"/>
</dbReference>
<dbReference type="Gene3D" id="4.10.860.120">
    <property type="entry name" value="RNA polymerase II, clamp domain"/>
    <property type="match status" value="1"/>
</dbReference>
<dbReference type="GO" id="GO:0006351">
    <property type="term" value="P:DNA-templated transcription"/>
    <property type="evidence" value="ECO:0007669"/>
    <property type="project" value="InterPro"/>
</dbReference>
<dbReference type="Gene3D" id="2.170.16.10">
    <property type="entry name" value="Hedgehog/Intein (Hint) domain"/>
    <property type="match status" value="1"/>
</dbReference>
<dbReference type="InterPro" id="IPR000722">
    <property type="entry name" value="RNA_pol_asu"/>
</dbReference>
<dbReference type="Gene3D" id="6.20.50.80">
    <property type="match status" value="1"/>
</dbReference>
<dbReference type="InterPro" id="IPR007073">
    <property type="entry name" value="RNA_pol_Rpb1_7"/>
</dbReference>
<evidence type="ECO:0000256" key="4">
    <source>
        <dbReference type="ARBA" id="ARBA00022679"/>
    </source>
</evidence>
<dbReference type="GO" id="GO:0005665">
    <property type="term" value="C:RNA polymerase II, core complex"/>
    <property type="evidence" value="ECO:0007669"/>
    <property type="project" value="TreeGrafter"/>
</dbReference>
<name>A0A6C0E1B1_9ZZZZ</name>
<evidence type="ECO:0000256" key="3">
    <source>
        <dbReference type="ARBA" id="ARBA00022478"/>
    </source>
</evidence>
<dbReference type="InterPro" id="IPR007083">
    <property type="entry name" value="RNA_pol_Rpb1_4"/>
</dbReference>
<dbReference type="Gene3D" id="3.10.28.10">
    <property type="entry name" value="Homing endonucleases"/>
    <property type="match status" value="1"/>
</dbReference>
<dbReference type="Pfam" id="PF04983">
    <property type="entry name" value="RNA_pol_Rpb1_3"/>
    <property type="match status" value="1"/>
</dbReference>
<dbReference type="Gene3D" id="1.10.132.30">
    <property type="match status" value="1"/>
</dbReference>
<dbReference type="PANTHER" id="PTHR19376">
    <property type="entry name" value="DNA-DIRECTED RNA POLYMERASE"/>
    <property type="match status" value="1"/>
</dbReference>
<feature type="domain" description="RNA polymerase N-terminal" evidence="7">
    <location>
        <begin position="219"/>
        <end position="523"/>
    </location>
</feature>
<organism evidence="8">
    <name type="scientific">viral metagenome</name>
    <dbReference type="NCBI Taxonomy" id="1070528"/>
    <lineage>
        <taxon>unclassified sequences</taxon>
        <taxon>metagenomes</taxon>
        <taxon>organismal metagenomes</taxon>
    </lineage>
</organism>
<sequence>MSSQRIAPSRIIGIQFGMLSPEEIEKNAVVEVKTRNTYDNNKPLPEGLFDPRMGILEPGLICPTDGLTYIETPGYFGCIKLAKPVLFVQHVKDIVKIAKCVCFKCSKLLIHKNQHKHILNYPLEKRWDYVAPLASKVRRCGESIDDGCGCKQPDKIKLEGFDKIYALWENISTEQPDGTKQMSKVNVRLTPEMLLKIFRRISDEDISFMGFSPTWSRPEWMICQVLPVPPPAVRPSVKLDAQQRSEDDLTHIYANILKTNKDLFDKLQKPDTTSVVIDGLTSVLQYFVAMIVNNKIKGAVPMAQRSGRPLQCIMGRLNSKNGRIRGNLMGKRVDFSARSVITGDPNLSVRQLGVPQKIAKNLTKPVIVNDKNRDFLMKLVQNGPDIHPGAKIVERKNGESISLRYADVKSLRLENGDIVHRHMMDGDAVLFNRQPSLHRMSMMCHIVKIMKQGDSFRFNVSCTKPYNADFDGDEMNMHLPQNVLAETELRHLAAIPYQMLSPAGPSPLIGIYQDSMLGSFRFTRPNIRFTPREAMNLLMSFSRCDIKKLQEKREYFTSYDILSQIMPEISLKYKKEENVMEIRNGEYIRGQLEKSMLGASSRGILHRIHNDFGPFAAVDFIDDLQNVITEYMKTSSFSVGISDLIANKTTQDRIIHIITEKKTEVQAELDKLHLGIFENDTSNSNMVQFETNVNNILNKATELSGKEGRNSLNKNNRFLMIVESGSKGSLVNISQMISCLGQTNVDGKRIAYGFDDRTLPHFKKFDDSPGARGFIENSYISGLTAPELFFHAMGGRVGLIDTAVKTSSTGYIQRRLIKGLEDLKVEYDMTVRNNRGKIVQFAYGDDGIDSTKTESQAIPLVGMSIEDIYMHYDIAGVSFDSGPEKLEVYTKGAATRVKQQRTDTTERILKYIDRMVQYRDEVVSGVFHFKNDNSVKVPVSFQHIIANIQGQLGINSHSVTDITPLEAFELIEYNYKKIQQIHFAPPTKLFEILYYYYLTPRELLVHKRFHKKALEILLDTVVLKYKQSLVHPGEMVGVVAGQSIGEPTTQLTLNSVTYETEIAVKNRAGEIRKVKIGDFVVEHIKKSKKIEHIKRKDTTYAELSPDDEYYEIPSATEDGETVWTRIEAVTQHPVINEDGTNTMLKIATEGCREVIVTKAKSVLQLIDGKIVPVDGTKLRVGDYFPCSRKPFVFDESRILPVSGSRGNTLTHVDLDYSFGYFVGAYFAEGHKTNKSIVISSPDVGYFDPIETICKLHGAQHQIYLSQINDVDTRGIFIYDKSMCDLLDAATSETVGGGKPGVSDKIIFSNRDCILGFLDAYISSNRTNIRTHLRKNKNGIPIIHIESSSLRLLTDIKMMLQNIGIEGNIRNFSFKMYELTIEGTECQLLAISLHLKVESKQLLLQEILEDTIDTLVDGYIPNRVNGSLVFEPRNGRMPDLVFERIVSIVEVENTTKYAYDLTVETTRNFDCINGMCLVDTFHLAGVAAKSNVTRGVPRIEEILRLTENPKKPALTVHLKPVDETDKDRATVYANMLEHTILRDVVSSVQICFDPLEHSSFIEEDKSLLDKYYAFEDMLRECKEEEEGDPPQKSKWIVRMEMDAESLLEKNITMDDIHFAIKNVNKEVQCVYSDYNDSKLVFRIRLNNDTFKRKKGVAQSLDQSDEIYLLKVFQDNLLNNIVLRGVQGIENVLPRKLQNMVVKEDGKYVKKDIWVLDTTGSNLIDVLAEDFIDNTRTYSNDISEVFRIFGIEAARQIIYNEFAEVMEFSDVNINYHHLSLLCDRMTVTKDMVAIFRSGLHNDDVGPIAKATFEVHTEILLHAARHADFDEMRGVSANVMCGQHGFYGTGAFNLFLDMTQMAKIDAKNTEPADENKEIEAMFGFKTAVENHCSIIRNSISSIHQVNEGVCQDTYDMGF</sequence>
<dbReference type="InterPro" id="IPR006592">
    <property type="entry name" value="RNA_pol_N"/>
</dbReference>
<dbReference type="InterPro" id="IPR007075">
    <property type="entry name" value="RNA_pol_Rpb1_6"/>
</dbReference>
<reference evidence="8" key="1">
    <citation type="journal article" date="2020" name="Nature">
        <title>Giant virus diversity and host interactions through global metagenomics.</title>
        <authorList>
            <person name="Schulz F."/>
            <person name="Roux S."/>
            <person name="Paez-Espino D."/>
            <person name="Jungbluth S."/>
            <person name="Walsh D.A."/>
            <person name="Denef V.J."/>
            <person name="McMahon K.D."/>
            <person name="Konstantinidis K.T."/>
            <person name="Eloe-Fadrosh E.A."/>
            <person name="Kyrpides N.C."/>
            <person name="Woyke T."/>
        </authorList>
    </citation>
    <scope>NUCLEOTIDE SEQUENCE</scope>
    <source>
        <strain evidence="8">GVMAG-M-3300023174-92</strain>
    </source>
</reference>
<dbReference type="EC" id="2.7.7.6" evidence="2"/>
<dbReference type="InterPro" id="IPR027434">
    <property type="entry name" value="Homing_endonucl"/>
</dbReference>
<dbReference type="InterPro" id="IPR038593">
    <property type="entry name" value="RNA_pol_Rpb1_7_sf"/>
</dbReference>
<accession>A0A6C0E1B1</accession>
<dbReference type="PANTHER" id="PTHR19376:SF37">
    <property type="entry name" value="DNA-DIRECTED RNA POLYMERASE II SUBUNIT RPB1"/>
    <property type="match status" value="1"/>
</dbReference>
<dbReference type="CDD" id="cd00081">
    <property type="entry name" value="Hint"/>
    <property type="match status" value="1"/>
</dbReference>
<comment type="similarity">
    <text evidence="1">Belongs to the RNA polymerase beta' chain family.</text>
</comment>
<dbReference type="GO" id="GO:0003677">
    <property type="term" value="F:DNA binding"/>
    <property type="evidence" value="ECO:0007669"/>
    <property type="project" value="InterPro"/>
</dbReference>
<evidence type="ECO:0000259" key="7">
    <source>
        <dbReference type="SMART" id="SM00663"/>
    </source>
</evidence>
<dbReference type="InterPro" id="IPR007081">
    <property type="entry name" value="RNA_pol_Rpb1_5"/>
</dbReference>
<dbReference type="InterPro" id="IPR045867">
    <property type="entry name" value="DNA-dir_RpoC_beta_prime"/>
</dbReference>
<dbReference type="FunFam" id="2.40.40.20:FF:000019">
    <property type="entry name" value="DNA-directed RNA polymerase II subunit RPB1"/>
    <property type="match status" value="1"/>
</dbReference>
<dbReference type="InterPro" id="IPR042102">
    <property type="entry name" value="RNA_pol_Rpb1_3_sf"/>
</dbReference>
<dbReference type="SUPFAM" id="SSF64484">
    <property type="entry name" value="beta and beta-prime subunits of DNA dependent RNA-polymerase"/>
    <property type="match status" value="2"/>
</dbReference>
<keyword evidence="5" id="KW-0548">Nucleotidyltransferase</keyword>
<protein>
    <recommendedName>
        <fullName evidence="2">DNA-directed RNA polymerase</fullName>
        <ecNumber evidence="2">2.7.7.6</ecNumber>
    </recommendedName>
</protein>
<dbReference type="Gene3D" id="1.10.274.100">
    <property type="entry name" value="RNA polymerase Rpb1, domain 3"/>
    <property type="match status" value="1"/>
</dbReference>
<keyword evidence="3" id="KW-0240">DNA-directed RNA polymerase</keyword>
<evidence type="ECO:0000256" key="6">
    <source>
        <dbReference type="ARBA" id="ARBA00023163"/>
    </source>
</evidence>
<dbReference type="InterPro" id="IPR036844">
    <property type="entry name" value="Hint_dom_sf"/>
</dbReference>
<dbReference type="Gene3D" id="3.30.1360.140">
    <property type="match status" value="1"/>
</dbReference>
<dbReference type="Gene3D" id="6.10.250.2940">
    <property type="match status" value="1"/>
</dbReference>
<dbReference type="Pfam" id="PF05000">
    <property type="entry name" value="RNA_pol_Rpb1_4"/>
    <property type="match status" value="1"/>
</dbReference>
<dbReference type="InterPro" id="IPR007080">
    <property type="entry name" value="RNA_pol_Rpb1_1"/>
</dbReference>
<dbReference type="InterPro" id="IPR044893">
    <property type="entry name" value="RNA_pol_Rpb1_clamp_domain"/>
</dbReference>
<dbReference type="Gene3D" id="2.40.40.20">
    <property type="match status" value="1"/>
</dbReference>
<dbReference type="Pfam" id="PF04998">
    <property type="entry name" value="RNA_pol_Rpb1_5"/>
    <property type="match status" value="2"/>
</dbReference>
<dbReference type="Pfam" id="PF04997">
    <property type="entry name" value="RNA_pol_Rpb1_1"/>
    <property type="match status" value="1"/>
</dbReference>
<dbReference type="Pfam" id="PF04992">
    <property type="entry name" value="RNA_pol_Rpb1_6"/>
    <property type="match status" value="1"/>
</dbReference>
<dbReference type="SUPFAM" id="SSF51294">
    <property type="entry name" value="Hedgehog/intein (Hint) domain"/>
    <property type="match status" value="1"/>
</dbReference>
<dbReference type="Pfam" id="PF04990">
    <property type="entry name" value="RNA_pol_Rpb1_7"/>
    <property type="match status" value="1"/>
</dbReference>